<evidence type="ECO:0000313" key="3">
    <source>
        <dbReference type="Proteomes" id="UP000618795"/>
    </source>
</evidence>
<evidence type="ECO:0008006" key="4">
    <source>
        <dbReference type="Google" id="ProtNLM"/>
    </source>
</evidence>
<feature type="region of interest" description="Disordered" evidence="1">
    <location>
        <begin position="115"/>
        <end position="139"/>
    </location>
</feature>
<comment type="caution">
    <text evidence="2">The sequence shown here is derived from an EMBL/GenBank/DDBJ whole genome shotgun (WGS) entry which is preliminary data.</text>
</comment>
<reference evidence="2" key="2">
    <citation type="submission" date="2020-09" db="EMBL/GenBank/DDBJ databases">
        <authorList>
            <person name="Sun Q."/>
            <person name="Ohkuma M."/>
        </authorList>
    </citation>
    <scope>NUCLEOTIDE SEQUENCE</scope>
    <source>
        <strain evidence="2">JCM 4369</strain>
    </source>
</reference>
<accession>A0A918IHM3</accession>
<dbReference type="Proteomes" id="UP000618795">
    <property type="component" value="Unassembled WGS sequence"/>
</dbReference>
<proteinExistence type="predicted"/>
<feature type="region of interest" description="Disordered" evidence="1">
    <location>
        <begin position="358"/>
        <end position="379"/>
    </location>
</feature>
<protein>
    <recommendedName>
        <fullName evidence="4">Tetratricopeptide repeat protein</fullName>
    </recommendedName>
</protein>
<evidence type="ECO:0000313" key="2">
    <source>
        <dbReference type="EMBL" id="GGV18329.1"/>
    </source>
</evidence>
<feature type="compositionally biased region" description="Low complexity" evidence="1">
    <location>
        <begin position="167"/>
        <end position="177"/>
    </location>
</feature>
<name>A0A918IHM3_9ACTN</name>
<gene>
    <name evidence="2" type="ORF">GCM10010260_67660</name>
</gene>
<dbReference type="AlphaFoldDB" id="A0A918IHM3"/>
<organism evidence="2 3">
    <name type="scientific">Streptomyces filipinensis</name>
    <dbReference type="NCBI Taxonomy" id="66887"/>
    <lineage>
        <taxon>Bacteria</taxon>
        <taxon>Bacillati</taxon>
        <taxon>Actinomycetota</taxon>
        <taxon>Actinomycetes</taxon>
        <taxon>Kitasatosporales</taxon>
        <taxon>Streptomycetaceae</taxon>
        <taxon>Streptomyces</taxon>
    </lineage>
</organism>
<sequence>MGGLPVTAGPGETTQDAVLNYLHRLVLATGYAVAATVHDERIGYSTPIQVAADGSSAFAGEPVLLAGPISLTTAGAPAMSQAATPAAAVPAAVPDDPHPGPGKATRVLRAVPDPAPEQSVAEADTGAPAASPVAPQPVPYGAAAETTAFAQADPLAQAAPPGPAPAPAEAAMPAQAAPAAQVTSAQAASLAPVGAPVAHAATPPPQDAVPAGATAPSLLAEPVRRINEAVGMGRIESAAAMAEQTIASAAQALGADHPEVLQLRELAAYIAFLAGDARRSFALSMEVAQIRRRHNDERALTNVQSAAAAWRGVRDPALGLALGQELIALWGELAAGGGPAAADPAQLEAARARMGRLAERARARSTAQTPTGTPHAQGR</sequence>
<reference evidence="2" key="1">
    <citation type="journal article" date="2014" name="Int. J. Syst. Evol. Microbiol.">
        <title>Complete genome sequence of Corynebacterium casei LMG S-19264T (=DSM 44701T), isolated from a smear-ripened cheese.</title>
        <authorList>
            <consortium name="US DOE Joint Genome Institute (JGI-PGF)"/>
            <person name="Walter F."/>
            <person name="Albersmeier A."/>
            <person name="Kalinowski J."/>
            <person name="Ruckert C."/>
        </authorList>
    </citation>
    <scope>NUCLEOTIDE SEQUENCE</scope>
    <source>
        <strain evidence="2">JCM 4369</strain>
    </source>
</reference>
<evidence type="ECO:0000256" key="1">
    <source>
        <dbReference type="SAM" id="MobiDB-lite"/>
    </source>
</evidence>
<feature type="region of interest" description="Disordered" evidence="1">
    <location>
        <begin position="155"/>
        <end position="177"/>
    </location>
</feature>
<keyword evidence="3" id="KW-1185">Reference proteome</keyword>
<dbReference type="EMBL" id="BMTD01000019">
    <property type="protein sequence ID" value="GGV18329.1"/>
    <property type="molecule type" value="Genomic_DNA"/>
</dbReference>
<feature type="compositionally biased region" description="Polar residues" evidence="1">
    <location>
        <begin position="365"/>
        <end position="379"/>
    </location>
</feature>